<evidence type="ECO:0000256" key="1">
    <source>
        <dbReference type="ARBA" id="ARBA00004162"/>
    </source>
</evidence>
<dbReference type="PANTHER" id="PTHR30558">
    <property type="entry name" value="EXBD MEMBRANE COMPONENT OF PMF-DRIVEN MACROMOLECULE IMPORT SYSTEM"/>
    <property type="match status" value="1"/>
</dbReference>
<dbReference type="Pfam" id="PF02472">
    <property type="entry name" value="ExbD"/>
    <property type="match status" value="1"/>
</dbReference>
<dbReference type="Proteomes" id="UP000593594">
    <property type="component" value="Chromosome"/>
</dbReference>
<evidence type="ECO:0000256" key="5">
    <source>
        <dbReference type="ARBA" id="ARBA00022989"/>
    </source>
</evidence>
<dbReference type="AlphaFoldDB" id="A0A7S8C1W2"/>
<dbReference type="GO" id="GO:0015031">
    <property type="term" value="P:protein transport"/>
    <property type="evidence" value="ECO:0007669"/>
    <property type="project" value="UniProtKB-KW"/>
</dbReference>
<dbReference type="InterPro" id="IPR003400">
    <property type="entry name" value="ExbD"/>
</dbReference>
<evidence type="ECO:0000256" key="6">
    <source>
        <dbReference type="ARBA" id="ARBA00023136"/>
    </source>
</evidence>
<protein>
    <submittedName>
        <fullName evidence="9">Biopolymer transporter ExbD</fullName>
    </submittedName>
</protein>
<feature type="transmembrane region" description="Helical" evidence="8">
    <location>
        <begin position="15"/>
        <end position="35"/>
    </location>
</feature>
<keyword evidence="7" id="KW-0653">Protein transport</keyword>
<dbReference type="EMBL" id="CP058214">
    <property type="protein sequence ID" value="QPC41838.1"/>
    <property type="molecule type" value="Genomic_DNA"/>
</dbReference>
<comment type="similarity">
    <text evidence="2 7">Belongs to the ExbD/TolR family.</text>
</comment>
<proteinExistence type="inferred from homology"/>
<keyword evidence="3" id="KW-1003">Cell membrane</keyword>
<evidence type="ECO:0000256" key="4">
    <source>
        <dbReference type="ARBA" id="ARBA00022692"/>
    </source>
</evidence>
<evidence type="ECO:0000256" key="3">
    <source>
        <dbReference type="ARBA" id="ARBA00022475"/>
    </source>
</evidence>
<dbReference type="GO" id="GO:0005886">
    <property type="term" value="C:plasma membrane"/>
    <property type="evidence" value="ECO:0007669"/>
    <property type="project" value="UniProtKB-SubCell"/>
</dbReference>
<name>A0A7S8C1W2_9HYPH</name>
<evidence type="ECO:0000256" key="8">
    <source>
        <dbReference type="SAM" id="Phobius"/>
    </source>
</evidence>
<keyword evidence="4 7" id="KW-0812">Transmembrane</keyword>
<reference evidence="9 10" key="1">
    <citation type="submission" date="2020-06" db="EMBL/GenBank/DDBJ databases">
        <title>Genome sequence of 2 isolates from Red Sea Mangroves.</title>
        <authorList>
            <person name="Sefrji F."/>
            <person name="Michoud G."/>
            <person name="Merlino G."/>
            <person name="Daffonchio D."/>
        </authorList>
    </citation>
    <scope>NUCLEOTIDE SEQUENCE [LARGE SCALE GENOMIC DNA]</scope>
    <source>
        <strain evidence="9 10">R1DC25</strain>
    </source>
</reference>
<keyword evidence="7" id="KW-0813">Transport</keyword>
<evidence type="ECO:0000313" key="10">
    <source>
        <dbReference type="Proteomes" id="UP000593594"/>
    </source>
</evidence>
<evidence type="ECO:0000256" key="7">
    <source>
        <dbReference type="RuleBase" id="RU003879"/>
    </source>
</evidence>
<keyword evidence="5 8" id="KW-1133">Transmembrane helix</keyword>
<gene>
    <name evidence="9" type="ORF">HW532_03370</name>
</gene>
<keyword evidence="10" id="KW-1185">Reference proteome</keyword>
<accession>A0A7S8C1W2</accession>
<evidence type="ECO:0000313" key="9">
    <source>
        <dbReference type="EMBL" id="QPC41838.1"/>
    </source>
</evidence>
<sequence length="134" mass="14605">MKLSSGRRQHERDDLIPLINVIFLLLIFFMIAGTLSHRPSVEVAFVETTVSPATQPPQDTLIVTADGTAYYEGSPVVPEALESVLAADETLDREAPFPVIVDRAVTMSALKPISDGLKRSGLARFRIVTLNGRS</sequence>
<dbReference type="RefSeq" id="WP_213163066.1">
    <property type="nucleotide sequence ID" value="NZ_CP058214.1"/>
</dbReference>
<evidence type="ECO:0000256" key="2">
    <source>
        <dbReference type="ARBA" id="ARBA00005811"/>
    </source>
</evidence>
<keyword evidence="6 8" id="KW-0472">Membrane</keyword>
<dbReference type="KEGG" id="kmn:HW532_03370"/>
<organism evidence="9 10">
    <name type="scientific">Kaustia mangrovi</name>
    <dbReference type="NCBI Taxonomy" id="2593653"/>
    <lineage>
        <taxon>Bacteria</taxon>
        <taxon>Pseudomonadati</taxon>
        <taxon>Pseudomonadota</taxon>
        <taxon>Alphaproteobacteria</taxon>
        <taxon>Hyphomicrobiales</taxon>
        <taxon>Parvibaculaceae</taxon>
        <taxon>Kaustia</taxon>
    </lineage>
</organism>
<dbReference type="GO" id="GO:0022857">
    <property type="term" value="F:transmembrane transporter activity"/>
    <property type="evidence" value="ECO:0007669"/>
    <property type="project" value="InterPro"/>
</dbReference>
<dbReference type="PANTHER" id="PTHR30558:SF3">
    <property type="entry name" value="BIOPOLYMER TRANSPORT PROTEIN EXBD-RELATED"/>
    <property type="match status" value="1"/>
</dbReference>
<comment type="subcellular location">
    <subcellularLocation>
        <location evidence="1">Cell membrane</location>
        <topology evidence="1">Single-pass membrane protein</topology>
    </subcellularLocation>
    <subcellularLocation>
        <location evidence="7">Cell membrane</location>
        <topology evidence="7">Single-pass type II membrane protein</topology>
    </subcellularLocation>
</comment>